<reference evidence="2" key="1">
    <citation type="submission" date="2025-08" db="UniProtKB">
        <authorList>
            <consortium name="Ensembl"/>
        </authorList>
    </citation>
    <scope>IDENTIFICATION</scope>
</reference>
<organism evidence="2 3">
    <name type="scientific">Erpetoichthys calabaricus</name>
    <name type="common">Rope fish</name>
    <name type="synonym">Calamoichthys calabaricus</name>
    <dbReference type="NCBI Taxonomy" id="27687"/>
    <lineage>
        <taxon>Eukaryota</taxon>
        <taxon>Metazoa</taxon>
        <taxon>Chordata</taxon>
        <taxon>Craniata</taxon>
        <taxon>Vertebrata</taxon>
        <taxon>Euteleostomi</taxon>
        <taxon>Actinopterygii</taxon>
        <taxon>Polypteriformes</taxon>
        <taxon>Polypteridae</taxon>
        <taxon>Erpetoichthys</taxon>
    </lineage>
</organism>
<name>A0A8C4TAV2_ERPCA</name>
<dbReference type="GeneTree" id="ENSGT00940000165266"/>
<dbReference type="SUPFAM" id="SSF53098">
    <property type="entry name" value="Ribonuclease H-like"/>
    <property type="match status" value="1"/>
</dbReference>
<dbReference type="GO" id="GO:0003676">
    <property type="term" value="F:nucleic acid binding"/>
    <property type="evidence" value="ECO:0007669"/>
    <property type="project" value="InterPro"/>
</dbReference>
<dbReference type="PANTHER" id="PTHR46791">
    <property type="entry name" value="EXPRESSED PROTEIN"/>
    <property type="match status" value="1"/>
</dbReference>
<evidence type="ECO:0000313" key="2">
    <source>
        <dbReference type="Ensembl" id="ENSECRP00000027814.1"/>
    </source>
</evidence>
<reference evidence="2" key="2">
    <citation type="submission" date="2025-09" db="UniProtKB">
        <authorList>
            <consortium name="Ensembl"/>
        </authorList>
    </citation>
    <scope>IDENTIFICATION</scope>
</reference>
<dbReference type="Pfam" id="PF24764">
    <property type="entry name" value="rva_4"/>
    <property type="match status" value="1"/>
</dbReference>
<dbReference type="PROSITE" id="PS50994">
    <property type="entry name" value="INTEGRASE"/>
    <property type="match status" value="1"/>
</dbReference>
<sequence length="293" mass="33435">MRIDPMSTAGRWAQVIQRRSYRVASPNSLWHMDSHMKLIRWGFTVHGCIDGFSRLIPYLNCALDNKSFTVLEVFCNAVVKYGLPSRVRSDHGGENPQVALLMNILRGLQRGSHITGQSVHNQRIERLWKDVFSQVIEPFYKEFYEMEDLRILNPDNTVHIACLHLVYLNEINKRLELFRNGWNMHRIRTEGNQTPEQIWSDGLLITNSAPSDATIEQLLLENLQRIGGPALISSDVTEEEESSNTLNLTNQQMEMLSAEFQHGDGLQDNYSRCVRCVVELLQSNADSTASSSS</sequence>
<dbReference type="AlphaFoldDB" id="A0A8C4TAV2"/>
<dbReference type="PANTHER" id="PTHR46791:SF9">
    <property type="entry name" value="INTEGRASE CATALYTIC DOMAIN-CONTAINING PROTEIN"/>
    <property type="match status" value="1"/>
</dbReference>
<keyword evidence="3" id="KW-1185">Reference proteome</keyword>
<dbReference type="Gene3D" id="3.30.420.10">
    <property type="entry name" value="Ribonuclease H-like superfamily/Ribonuclease H"/>
    <property type="match status" value="1"/>
</dbReference>
<proteinExistence type="predicted"/>
<evidence type="ECO:0000313" key="3">
    <source>
        <dbReference type="Proteomes" id="UP000694620"/>
    </source>
</evidence>
<dbReference type="InterPro" id="IPR036397">
    <property type="entry name" value="RNaseH_sf"/>
</dbReference>
<protein>
    <submittedName>
        <fullName evidence="2">Uncharacterized LOC114644837</fullName>
    </submittedName>
</protein>
<dbReference type="InterPro" id="IPR058913">
    <property type="entry name" value="Integrase_dom_put"/>
</dbReference>
<dbReference type="GO" id="GO:0015074">
    <property type="term" value="P:DNA integration"/>
    <property type="evidence" value="ECO:0007669"/>
    <property type="project" value="InterPro"/>
</dbReference>
<dbReference type="Proteomes" id="UP000694620">
    <property type="component" value="Unassembled WGS sequence"/>
</dbReference>
<accession>A0A8C4TAV2</accession>
<evidence type="ECO:0000259" key="1">
    <source>
        <dbReference type="PROSITE" id="PS50994"/>
    </source>
</evidence>
<dbReference type="InterPro" id="IPR012337">
    <property type="entry name" value="RNaseH-like_sf"/>
</dbReference>
<dbReference type="InterPro" id="IPR001584">
    <property type="entry name" value="Integrase_cat-core"/>
</dbReference>
<gene>
    <name evidence="2" type="primary">LOC114644837</name>
</gene>
<feature type="domain" description="Integrase catalytic" evidence="1">
    <location>
        <begin position="22"/>
        <end position="203"/>
    </location>
</feature>
<dbReference type="Ensembl" id="ENSECRT00000028394.1">
    <property type="protein sequence ID" value="ENSECRP00000027814.1"/>
    <property type="gene ID" value="ENSECRG00000018842.1"/>
</dbReference>